<keyword evidence="3 10" id="KW-0812">Transmembrane</keyword>
<dbReference type="InterPro" id="IPR004268">
    <property type="entry name" value="MurJ"/>
</dbReference>
<evidence type="ECO:0000256" key="7">
    <source>
        <dbReference type="ARBA" id="ARBA00023136"/>
    </source>
</evidence>
<accession>A0ABU5E1H8</accession>
<comment type="caution">
    <text evidence="12">The sequence shown here is derived from an EMBL/GenBank/DDBJ whole genome shotgun (WGS) entry which is preliminary data.</text>
</comment>
<dbReference type="RefSeq" id="WP_320501891.1">
    <property type="nucleotide sequence ID" value="NZ_JAXCLX010000003.1"/>
</dbReference>
<evidence type="ECO:0000256" key="4">
    <source>
        <dbReference type="ARBA" id="ARBA00022960"/>
    </source>
</evidence>
<keyword evidence="10" id="KW-0997">Cell inner membrane</keyword>
<feature type="transmembrane region" description="Helical" evidence="10">
    <location>
        <begin position="406"/>
        <end position="427"/>
    </location>
</feature>
<evidence type="ECO:0000256" key="6">
    <source>
        <dbReference type="ARBA" id="ARBA00022989"/>
    </source>
</evidence>
<evidence type="ECO:0000256" key="11">
    <source>
        <dbReference type="PIRNR" id="PIRNR002869"/>
    </source>
</evidence>
<feature type="transmembrane region" description="Helical" evidence="10">
    <location>
        <begin position="273"/>
        <end position="291"/>
    </location>
</feature>
<feature type="transmembrane region" description="Helical" evidence="10">
    <location>
        <begin position="229"/>
        <end position="253"/>
    </location>
</feature>
<feature type="transmembrane region" description="Helical" evidence="10">
    <location>
        <begin position="447"/>
        <end position="466"/>
    </location>
</feature>
<feature type="transmembrane region" description="Helical" evidence="10">
    <location>
        <begin position="348"/>
        <end position="369"/>
    </location>
</feature>
<dbReference type="PANTHER" id="PTHR47019">
    <property type="entry name" value="LIPID II FLIPPASE MURJ"/>
    <property type="match status" value="1"/>
</dbReference>
<dbReference type="Pfam" id="PF03023">
    <property type="entry name" value="MurJ"/>
    <property type="match status" value="1"/>
</dbReference>
<evidence type="ECO:0000256" key="9">
    <source>
        <dbReference type="ARBA" id="ARBA00061532"/>
    </source>
</evidence>
<organism evidence="12 13">
    <name type="scientific">Dongia rigui</name>
    <dbReference type="NCBI Taxonomy" id="940149"/>
    <lineage>
        <taxon>Bacteria</taxon>
        <taxon>Pseudomonadati</taxon>
        <taxon>Pseudomonadota</taxon>
        <taxon>Alphaproteobacteria</taxon>
        <taxon>Rhodospirillales</taxon>
        <taxon>Dongiaceae</taxon>
        <taxon>Dongia</taxon>
    </lineage>
</organism>
<comment type="similarity">
    <text evidence="9 10 11">Belongs to the MurJ/MviN family.</text>
</comment>
<dbReference type="InterPro" id="IPR051050">
    <property type="entry name" value="Lipid_II_flippase_MurJ/MviN"/>
</dbReference>
<comment type="subcellular location">
    <subcellularLocation>
        <location evidence="10">Cell inner membrane</location>
        <topology evidence="10">Multi-pass membrane protein</topology>
    </subcellularLocation>
    <subcellularLocation>
        <location evidence="1">Cell membrane</location>
        <topology evidence="1">Multi-pass membrane protein</topology>
    </subcellularLocation>
</comment>
<keyword evidence="10 11" id="KW-0813">Transport</keyword>
<keyword evidence="13" id="KW-1185">Reference proteome</keyword>
<evidence type="ECO:0000256" key="1">
    <source>
        <dbReference type="ARBA" id="ARBA00004651"/>
    </source>
</evidence>
<comment type="pathway">
    <text evidence="10">Cell wall biogenesis; peptidoglycan biosynthesis.</text>
</comment>
<keyword evidence="7 10" id="KW-0472">Membrane</keyword>
<dbReference type="Proteomes" id="UP001271769">
    <property type="component" value="Unassembled WGS sequence"/>
</dbReference>
<sequence length="513" mass="54868">MFSLRSFATVGGMTLLSRILGFVREVMIAQLFGTGPIADAFIVAMRLPNLLRQVFAEGAFSAAFVPVFTRHLTERGMSGARIFAEQVMALLLVALLIVLVAAELAMPWLIHIFAPGFDADPMKFQAAVLFTSITFPYIVFMSLCALQGGMLNGLHKFAENAVAPVILNAILIATMWFIKGDALFVGEALAWSVTLSGLVQFLWLANACRRAGLALRLPLPRLTPDAVQLFKLMIPGLFGASVVQINLAVSTILASLHAGSVSFIYYADRLYQLPLALIGSAIGVVLLPALTRALRSGDPQAAMHMQNRALELGLVLSLPSMVGLIVAALPIVTTVYHRGAFTYDDAEAVSIALMIMSAGLPAYVANKALTAAFLAREDTTTPFRQAAISVAVNIAISFSLTLPFGYIGVAIGAMVSAWVNAILLGTILYRRGFLVLDARSKRTLPRLLLACIALGGATWGAVYVIWPGQQAGTELQALSLIGIIAVGAVAFAALALLFRVVGIAELRNLRRRR</sequence>
<evidence type="ECO:0000256" key="5">
    <source>
        <dbReference type="ARBA" id="ARBA00022984"/>
    </source>
</evidence>
<keyword evidence="5 10" id="KW-0573">Peptidoglycan synthesis</keyword>
<keyword evidence="6 10" id="KW-1133">Transmembrane helix</keyword>
<dbReference type="PRINTS" id="PR01806">
    <property type="entry name" value="VIRFACTRMVIN"/>
</dbReference>
<evidence type="ECO:0000256" key="3">
    <source>
        <dbReference type="ARBA" id="ARBA00022692"/>
    </source>
</evidence>
<feature type="transmembrane region" description="Helical" evidence="10">
    <location>
        <begin position="190"/>
        <end position="208"/>
    </location>
</feature>
<feature type="transmembrane region" description="Helical" evidence="10">
    <location>
        <begin position="158"/>
        <end position="178"/>
    </location>
</feature>
<reference evidence="12 13" key="1">
    <citation type="journal article" date="2013" name="Antonie Van Leeuwenhoek">
        <title>Dongia rigui sp. nov., isolated from freshwater of a large wetland in Korea.</title>
        <authorList>
            <person name="Baik K.S."/>
            <person name="Hwang Y.M."/>
            <person name="Choi J.S."/>
            <person name="Kwon J."/>
            <person name="Seong C.N."/>
        </authorList>
    </citation>
    <scope>NUCLEOTIDE SEQUENCE [LARGE SCALE GENOMIC DNA]</scope>
    <source>
        <strain evidence="12 13">04SU4-P</strain>
    </source>
</reference>
<keyword evidence="10 11" id="KW-0961">Cell wall biogenesis/degradation</keyword>
<feature type="transmembrane region" description="Helical" evidence="10">
    <location>
        <begin position="381"/>
        <end position="400"/>
    </location>
</feature>
<dbReference type="HAMAP" id="MF_02078">
    <property type="entry name" value="MurJ_MviN"/>
    <property type="match status" value="1"/>
</dbReference>
<dbReference type="CDD" id="cd13123">
    <property type="entry name" value="MATE_MurJ_like"/>
    <property type="match status" value="1"/>
</dbReference>
<dbReference type="EMBL" id="JAXCLX010000003">
    <property type="protein sequence ID" value="MDY0873416.1"/>
    <property type="molecule type" value="Genomic_DNA"/>
</dbReference>
<keyword evidence="4 10" id="KW-0133">Cell shape</keyword>
<evidence type="ECO:0000313" key="12">
    <source>
        <dbReference type="EMBL" id="MDY0873416.1"/>
    </source>
</evidence>
<proteinExistence type="inferred from homology"/>
<feature type="transmembrane region" description="Helical" evidence="10">
    <location>
        <begin position="126"/>
        <end position="146"/>
    </location>
</feature>
<feature type="transmembrane region" description="Helical" evidence="10">
    <location>
        <begin position="312"/>
        <end position="336"/>
    </location>
</feature>
<comment type="function">
    <text evidence="8 10 11">Involved in peptidoglycan biosynthesis. Transports lipid-linked peptidoglycan precursors from the inner to the outer leaflet of the cytoplasmic membrane.</text>
</comment>
<name>A0ABU5E1H8_9PROT</name>
<evidence type="ECO:0000313" key="13">
    <source>
        <dbReference type="Proteomes" id="UP001271769"/>
    </source>
</evidence>
<dbReference type="PANTHER" id="PTHR47019:SF1">
    <property type="entry name" value="LIPID II FLIPPASE MURJ"/>
    <property type="match status" value="1"/>
</dbReference>
<protein>
    <recommendedName>
        <fullName evidence="10">Probable lipid II flippase MurJ</fullName>
    </recommendedName>
</protein>
<evidence type="ECO:0000256" key="8">
    <source>
        <dbReference type="ARBA" id="ARBA00060041"/>
    </source>
</evidence>
<dbReference type="NCBIfam" id="TIGR01695">
    <property type="entry name" value="murJ_mviN"/>
    <property type="match status" value="1"/>
</dbReference>
<evidence type="ECO:0000256" key="2">
    <source>
        <dbReference type="ARBA" id="ARBA00022475"/>
    </source>
</evidence>
<keyword evidence="2 10" id="KW-1003">Cell membrane</keyword>
<evidence type="ECO:0000256" key="10">
    <source>
        <dbReference type="HAMAP-Rule" id="MF_02078"/>
    </source>
</evidence>
<dbReference type="PIRSF" id="PIRSF002869">
    <property type="entry name" value="MviN"/>
    <property type="match status" value="1"/>
</dbReference>
<feature type="transmembrane region" description="Helical" evidence="10">
    <location>
        <begin position="478"/>
        <end position="504"/>
    </location>
</feature>
<feature type="transmembrane region" description="Helical" evidence="10">
    <location>
        <begin position="89"/>
        <end position="114"/>
    </location>
</feature>
<gene>
    <name evidence="10 12" type="primary">murJ</name>
    <name evidence="12" type="ORF">SMD31_15865</name>
</gene>